<feature type="transmembrane region" description="Helical" evidence="3">
    <location>
        <begin position="43"/>
        <end position="62"/>
    </location>
</feature>
<feature type="transmembrane region" description="Helical" evidence="3">
    <location>
        <begin position="106"/>
        <end position="134"/>
    </location>
</feature>
<dbReference type="SUPFAM" id="SSF81333">
    <property type="entry name" value="F1F0 ATP synthase subunit C"/>
    <property type="match status" value="1"/>
</dbReference>
<evidence type="ECO:0000313" key="5">
    <source>
        <dbReference type="Proteomes" id="UP000189761"/>
    </source>
</evidence>
<keyword evidence="3" id="KW-0472">Membrane</keyword>
<proteinExistence type="predicted"/>
<name>A0A8E2I3P9_9BACI</name>
<dbReference type="GO" id="GO:1902600">
    <property type="term" value="P:proton transmembrane transport"/>
    <property type="evidence" value="ECO:0007669"/>
    <property type="project" value="UniProtKB-KW"/>
</dbReference>
<evidence type="ECO:0000256" key="3">
    <source>
        <dbReference type="SAM" id="Phobius"/>
    </source>
</evidence>
<sequence>MHSVYYFVFAVLIAVIGISVNFKFHIDKMKDNPADQGKIQTKFFIANAIIEIIPIILVVFGFMNTRPVSSTADLLIPIAITIIATLFGVLFIFLQSKVDVTEEIKAFIRSFTFIGLMMILAFPIIAIIAMLLMLNMA</sequence>
<dbReference type="Gene3D" id="1.20.20.10">
    <property type="entry name" value="F1F0 ATP synthase subunit C"/>
    <property type="match status" value="1"/>
</dbReference>
<protein>
    <submittedName>
        <fullName evidence="4">Uncharacterized protein</fullName>
    </submittedName>
</protein>
<evidence type="ECO:0000256" key="2">
    <source>
        <dbReference type="ARBA" id="ARBA00023065"/>
    </source>
</evidence>
<evidence type="ECO:0000313" key="4">
    <source>
        <dbReference type="EMBL" id="OOP65772.1"/>
    </source>
</evidence>
<dbReference type="Proteomes" id="UP000189761">
    <property type="component" value="Unassembled WGS sequence"/>
</dbReference>
<reference evidence="4 5" key="1">
    <citation type="submission" date="2017-01" db="EMBL/GenBank/DDBJ databases">
        <title>Draft genome sequence of Bacillus oleronius.</title>
        <authorList>
            <person name="Allam M."/>
        </authorList>
    </citation>
    <scope>NUCLEOTIDE SEQUENCE [LARGE SCALE GENOMIC DNA]</scope>
    <source>
        <strain evidence="4 5">DSM 9356</strain>
    </source>
</reference>
<dbReference type="InterPro" id="IPR038662">
    <property type="entry name" value="ATP_synth_F0_csu_sf"/>
</dbReference>
<keyword evidence="5" id="KW-1185">Reference proteome</keyword>
<accession>A0A8E2I3P9</accession>
<dbReference type="EMBL" id="MTLA01000457">
    <property type="protein sequence ID" value="OOP65772.1"/>
    <property type="molecule type" value="Genomic_DNA"/>
</dbReference>
<dbReference type="AlphaFoldDB" id="A0A8E2I3P9"/>
<gene>
    <name evidence="4" type="ORF">BWZ43_24465</name>
</gene>
<feature type="transmembrane region" description="Helical" evidence="3">
    <location>
        <begin position="74"/>
        <end position="94"/>
    </location>
</feature>
<keyword evidence="2" id="KW-0813">Transport</keyword>
<keyword evidence="1" id="KW-0375">Hydrogen ion transport</keyword>
<keyword evidence="3" id="KW-1133">Transmembrane helix</keyword>
<evidence type="ECO:0000256" key="1">
    <source>
        <dbReference type="ARBA" id="ARBA00022781"/>
    </source>
</evidence>
<keyword evidence="2" id="KW-0406">Ion transport</keyword>
<feature type="transmembrane region" description="Helical" evidence="3">
    <location>
        <begin position="6"/>
        <end position="22"/>
    </location>
</feature>
<organism evidence="4 5">
    <name type="scientific">Heyndrickxia oleronia</name>
    <dbReference type="NCBI Taxonomy" id="38875"/>
    <lineage>
        <taxon>Bacteria</taxon>
        <taxon>Bacillati</taxon>
        <taxon>Bacillota</taxon>
        <taxon>Bacilli</taxon>
        <taxon>Bacillales</taxon>
        <taxon>Bacillaceae</taxon>
        <taxon>Heyndrickxia</taxon>
    </lineage>
</organism>
<keyword evidence="3" id="KW-0812">Transmembrane</keyword>
<dbReference type="InterPro" id="IPR035921">
    <property type="entry name" value="F/V-ATP_Csub_sf"/>
</dbReference>
<comment type="caution">
    <text evidence="4">The sequence shown here is derived from an EMBL/GenBank/DDBJ whole genome shotgun (WGS) entry which is preliminary data.</text>
</comment>
<dbReference type="RefSeq" id="WP_071976369.1">
    <property type="nucleotide sequence ID" value="NZ_CP065424.1"/>
</dbReference>